<dbReference type="EMBL" id="AHEF01000077">
    <property type="protein sequence ID" value="EOP84606.1"/>
    <property type="molecule type" value="Genomic_DNA"/>
</dbReference>
<comment type="subunit">
    <text evidence="2">Heterotetramer of two alpha and two beta chains.</text>
</comment>
<dbReference type="PANTHER" id="PTHR23100:SF0">
    <property type="entry name" value="ARGININE BIOSYNTHESIS BIFUNCTIONAL PROTEIN ARGJ, MITOCHONDRIAL"/>
    <property type="match status" value="1"/>
</dbReference>
<evidence type="ECO:0000256" key="5">
    <source>
        <dbReference type="ARBA" id="ARBA00023315"/>
    </source>
</evidence>
<name>A0A9W5QRI9_BACCE</name>
<evidence type="ECO:0000313" key="7">
    <source>
        <dbReference type="Proteomes" id="UP000014009"/>
    </source>
</evidence>
<dbReference type="Proteomes" id="UP000014009">
    <property type="component" value="Unassembled WGS sequence"/>
</dbReference>
<dbReference type="GO" id="GO:0004358">
    <property type="term" value="F:L-glutamate N-acetyltransferase activity, acting on acetyl-L-ornithine as donor"/>
    <property type="evidence" value="ECO:0007669"/>
    <property type="project" value="InterPro"/>
</dbReference>
<dbReference type="InterPro" id="IPR042195">
    <property type="entry name" value="ArgJ_beta_C"/>
</dbReference>
<dbReference type="GO" id="GO:0004042">
    <property type="term" value="F:L-glutamate N-acetyltransferase activity"/>
    <property type="evidence" value="ECO:0007669"/>
    <property type="project" value="TreeGrafter"/>
</dbReference>
<keyword evidence="4" id="KW-0068">Autocatalytic cleavage</keyword>
<dbReference type="Gene3D" id="3.10.20.340">
    <property type="entry name" value="ArgJ beta chain, C-terminal domain"/>
    <property type="match status" value="1"/>
</dbReference>
<dbReference type="SUPFAM" id="SSF56266">
    <property type="entry name" value="DmpA/ArgJ-like"/>
    <property type="match status" value="1"/>
</dbReference>
<dbReference type="AlphaFoldDB" id="A0A9W5QRI9"/>
<dbReference type="Pfam" id="PF01960">
    <property type="entry name" value="ArgJ"/>
    <property type="match status" value="1"/>
</dbReference>
<gene>
    <name evidence="6" type="ORF">IGM_04644</name>
</gene>
<proteinExistence type="inferred from homology"/>
<organism evidence="6 7">
    <name type="scientific">Bacillus cereus HuB4-4</name>
    <dbReference type="NCBI Taxonomy" id="1053211"/>
    <lineage>
        <taxon>Bacteria</taxon>
        <taxon>Bacillati</taxon>
        <taxon>Bacillota</taxon>
        <taxon>Bacilli</taxon>
        <taxon>Bacillales</taxon>
        <taxon>Bacillaceae</taxon>
        <taxon>Bacillus</taxon>
        <taxon>Bacillus cereus group</taxon>
    </lineage>
</organism>
<evidence type="ECO:0000256" key="4">
    <source>
        <dbReference type="ARBA" id="ARBA00022813"/>
    </source>
</evidence>
<dbReference type="PANTHER" id="PTHR23100">
    <property type="entry name" value="ARGININE BIOSYNTHESIS BIFUNCTIONAL PROTEIN ARGJ"/>
    <property type="match status" value="1"/>
</dbReference>
<keyword evidence="5" id="KW-0012">Acyltransferase</keyword>
<dbReference type="GO" id="GO:0006592">
    <property type="term" value="P:ornithine biosynthetic process"/>
    <property type="evidence" value="ECO:0007669"/>
    <property type="project" value="TreeGrafter"/>
</dbReference>
<evidence type="ECO:0000313" key="6">
    <source>
        <dbReference type="EMBL" id="EOP84606.1"/>
    </source>
</evidence>
<comment type="caution">
    <text evidence="6">The sequence shown here is derived from an EMBL/GenBank/DDBJ whole genome shotgun (WGS) entry which is preliminary data.</text>
</comment>
<dbReference type="InterPro" id="IPR002813">
    <property type="entry name" value="Arg_biosynth_ArgJ"/>
</dbReference>
<protein>
    <submittedName>
        <fullName evidence="6">Arginine biosynthesis ArgJ</fullName>
    </submittedName>
</protein>
<dbReference type="InterPro" id="IPR016117">
    <property type="entry name" value="ArgJ-like_dom_sf"/>
</dbReference>
<keyword evidence="3" id="KW-0808">Transferase</keyword>
<comment type="similarity">
    <text evidence="1">Belongs to the ArgJ family.</text>
</comment>
<dbReference type="GO" id="GO:0006526">
    <property type="term" value="P:L-arginine biosynthetic process"/>
    <property type="evidence" value="ECO:0007669"/>
    <property type="project" value="InterPro"/>
</dbReference>
<evidence type="ECO:0000256" key="3">
    <source>
        <dbReference type="ARBA" id="ARBA00022679"/>
    </source>
</evidence>
<accession>A0A9W5QRI9</accession>
<sequence length="96" mass="10884">MKTAIHGEDPNWGRIISSIGQSEVAIHPNTIDITLQSISVLKNSEPQIFSEEEMKERLQEDEIVINVYLHLGEETGSAWGCDLSYEYVKINACYRT</sequence>
<evidence type="ECO:0000256" key="2">
    <source>
        <dbReference type="ARBA" id="ARBA00011475"/>
    </source>
</evidence>
<evidence type="ECO:0000256" key="1">
    <source>
        <dbReference type="ARBA" id="ARBA00006774"/>
    </source>
</evidence>
<reference evidence="6 7" key="1">
    <citation type="submission" date="2012-12" db="EMBL/GenBank/DDBJ databases">
        <title>The Genome Sequence of Bacillus cereus HuB4-4.</title>
        <authorList>
            <consortium name="The Broad Institute Genome Sequencing Platform"/>
            <consortium name="The Broad Institute Genome Sequencing Center for Infectious Disease"/>
            <person name="Feldgarden M."/>
            <person name="Van der Auwera G.A."/>
            <person name="Mahillon J."/>
            <person name="Duprez V."/>
            <person name="Timmery S."/>
            <person name="Mattelet C."/>
            <person name="Dierick K."/>
            <person name="Sun M."/>
            <person name="Yu Z."/>
            <person name="Zhu L."/>
            <person name="Hu X."/>
            <person name="Shank E.B."/>
            <person name="Swiecicka I."/>
            <person name="Hansen B.M."/>
            <person name="Andrup L."/>
            <person name="Walker B."/>
            <person name="Young S.K."/>
            <person name="Zeng Q."/>
            <person name="Gargeya S."/>
            <person name="Fitzgerald M."/>
            <person name="Haas B."/>
            <person name="Abouelleil A."/>
            <person name="Alvarado L."/>
            <person name="Arachchi H.M."/>
            <person name="Berlin A.M."/>
            <person name="Chapman S.B."/>
            <person name="Dewar J."/>
            <person name="Goldberg J."/>
            <person name="Griggs A."/>
            <person name="Gujja S."/>
            <person name="Hansen M."/>
            <person name="Howarth C."/>
            <person name="Imamovic A."/>
            <person name="Larimer J."/>
            <person name="McCowan C."/>
            <person name="Murphy C."/>
            <person name="Neiman D."/>
            <person name="Pearson M."/>
            <person name="Priest M."/>
            <person name="Roberts A."/>
            <person name="Saif S."/>
            <person name="Shea T."/>
            <person name="Sisk P."/>
            <person name="Sykes S."/>
            <person name="Wortman J."/>
            <person name="Nusbaum C."/>
            <person name="Birren B."/>
        </authorList>
    </citation>
    <scope>NUCLEOTIDE SEQUENCE [LARGE SCALE GENOMIC DNA]</scope>
    <source>
        <strain evidence="6 7">HuB4-4</strain>
    </source>
</reference>